<dbReference type="InterPro" id="IPR036737">
    <property type="entry name" value="OmpA-like_sf"/>
</dbReference>
<dbReference type="PANTHER" id="PTHR30329:SF21">
    <property type="entry name" value="LIPOPROTEIN YIAD-RELATED"/>
    <property type="match status" value="1"/>
</dbReference>
<proteinExistence type="predicted"/>
<dbReference type="InterPro" id="IPR006665">
    <property type="entry name" value="OmpA-like"/>
</dbReference>
<comment type="subcellular location">
    <subcellularLocation>
        <location evidence="1">Cell outer membrane</location>
    </subcellularLocation>
</comment>
<reference evidence="6 7" key="1">
    <citation type="submission" date="2017-06" db="EMBL/GenBank/DDBJ databases">
        <title>Novel microbial phyla capable of carbon fixation and sulfur reduction in deep-sea sediments.</title>
        <authorList>
            <person name="Huang J."/>
            <person name="Baker B."/>
            <person name="Wang Y."/>
        </authorList>
    </citation>
    <scope>NUCLEOTIDE SEQUENCE [LARGE SCALE GENOMIC DNA]</scope>
    <source>
        <strain evidence="6">B3_TA06</strain>
    </source>
</reference>
<dbReference type="PRINTS" id="PR01021">
    <property type="entry name" value="OMPADOMAIN"/>
</dbReference>
<name>A0A532V9T4_UNCT6</name>
<dbReference type="Pfam" id="PF00691">
    <property type="entry name" value="OmpA"/>
    <property type="match status" value="1"/>
</dbReference>
<dbReference type="PANTHER" id="PTHR30329">
    <property type="entry name" value="STATOR ELEMENT OF FLAGELLAR MOTOR COMPLEX"/>
    <property type="match status" value="1"/>
</dbReference>
<dbReference type="InterPro" id="IPR050330">
    <property type="entry name" value="Bact_OuterMem_StrucFunc"/>
</dbReference>
<dbReference type="InterPro" id="IPR006664">
    <property type="entry name" value="OMP_bac"/>
</dbReference>
<evidence type="ECO:0000313" key="6">
    <source>
        <dbReference type="EMBL" id="TKJ43960.1"/>
    </source>
</evidence>
<evidence type="ECO:0000259" key="5">
    <source>
        <dbReference type="PROSITE" id="PS51123"/>
    </source>
</evidence>
<dbReference type="Gene3D" id="2.60.40.1120">
    <property type="entry name" value="Carboxypeptidase-like, regulatory domain"/>
    <property type="match status" value="2"/>
</dbReference>
<dbReference type="AlphaFoldDB" id="A0A532V9T4"/>
<evidence type="ECO:0000256" key="4">
    <source>
        <dbReference type="PROSITE-ProRule" id="PRU00473"/>
    </source>
</evidence>
<dbReference type="Pfam" id="PF13620">
    <property type="entry name" value="CarboxypepD_reg"/>
    <property type="match status" value="2"/>
</dbReference>
<dbReference type="CDD" id="cd07185">
    <property type="entry name" value="OmpA_C-like"/>
    <property type="match status" value="1"/>
</dbReference>
<protein>
    <recommendedName>
        <fullName evidence="5">OmpA-like domain-containing protein</fullName>
    </recommendedName>
</protein>
<dbReference type="SUPFAM" id="SSF103088">
    <property type="entry name" value="OmpA-like"/>
    <property type="match status" value="1"/>
</dbReference>
<gene>
    <name evidence="6" type="ORF">CEE36_02245</name>
</gene>
<dbReference type="SUPFAM" id="SSF49452">
    <property type="entry name" value="Starch-binding domain-like"/>
    <property type="match status" value="2"/>
</dbReference>
<dbReference type="InterPro" id="IPR013784">
    <property type="entry name" value="Carb-bd-like_fold"/>
</dbReference>
<evidence type="ECO:0000313" key="7">
    <source>
        <dbReference type="Proteomes" id="UP000317778"/>
    </source>
</evidence>
<dbReference type="GO" id="GO:0009279">
    <property type="term" value="C:cell outer membrane"/>
    <property type="evidence" value="ECO:0007669"/>
    <property type="project" value="UniProtKB-SubCell"/>
</dbReference>
<feature type="domain" description="OmpA-like" evidence="5">
    <location>
        <begin position="442"/>
        <end position="558"/>
    </location>
</feature>
<dbReference type="PROSITE" id="PS51123">
    <property type="entry name" value="OMPA_2"/>
    <property type="match status" value="1"/>
</dbReference>
<evidence type="ECO:0000256" key="2">
    <source>
        <dbReference type="ARBA" id="ARBA00023136"/>
    </source>
</evidence>
<accession>A0A532V9T4</accession>
<evidence type="ECO:0000256" key="1">
    <source>
        <dbReference type="ARBA" id="ARBA00004442"/>
    </source>
</evidence>
<evidence type="ECO:0000256" key="3">
    <source>
        <dbReference type="ARBA" id="ARBA00023237"/>
    </source>
</evidence>
<keyword evidence="2 4" id="KW-0472">Membrane</keyword>
<dbReference type="Gene3D" id="3.30.1330.60">
    <property type="entry name" value="OmpA-like domain"/>
    <property type="match status" value="1"/>
</dbReference>
<dbReference type="EMBL" id="NJBO01000002">
    <property type="protein sequence ID" value="TKJ43960.1"/>
    <property type="molecule type" value="Genomic_DNA"/>
</dbReference>
<dbReference type="PRINTS" id="PR01023">
    <property type="entry name" value="NAFLGMOTY"/>
</dbReference>
<comment type="caution">
    <text evidence="6">The sequence shown here is derived from an EMBL/GenBank/DDBJ whole genome shotgun (WGS) entry which is preliminary data.</text>
</comment>
<sequence length="558" mass="61696">MGKKIVVGLLGLALALFAEFNRSSVLIDVPTAYVLRHKVIQGTAVGAFALSAYDSIPPPYDFDLCLGAGIGNFLEISLSAYSLENYSLGFTALLLREKKYSPSVAIGVHEITWVPYIGSFGGGNELSADPGSGNRNPEDKIIDKPGFIYWEQQEWFSAFAVVSKQFCNYFRIHAGLGRGRYTGYGRISQYFNTDIFNENAVSELAFGLFGAVEFNYRDWFSVAAEYDGRDVNFGTKVGFNHWELYLAVTRLENLIDTTTSYSPRLVAGLNLYTSPYHKLPKGTEIVGKAAYPDGNPASGAEIEVFSDNYTQETTANERGLYKMRAVPAGMVTLVASQEGYRSKPKLLKVTLDSPTKAEDLVLKDIRNKGTIRGTVKDAEDGSGILANVYVVETGDAVRAGPRGGSYEIVGLEAGKYTLHAQARGYFDHEITSEVGAGSTTELDINMSKNWIIFHFRPGEKLIEPRYVPVLEDVVRFLNDRPKMVVEIQGHTDSVGDAKANRELSRKRAEAVRDYLIKRGISKRRLVVKGYGELAPIGDNRTILGRDMNRRVELKVLSE</sequence>
<dbReference type="Proteomes" id="UP000317778">
    <property type="component" value="Unassembled WGS sequence"/>
</dbReference>
<dbReference type="GO" id="GO:0030246">
    <property type="term" value="F:carbohydrate binding"/>
    <property type="evidence" value="ECO:0007669"/>
    <property type="project" value="InterPro"/>
</dbReference>
<keyword evidence="3" id="KW-0998">Cell outer membrane</keyword>
<organism evidence="6 7">
    <name type="scientific">candidate division TA06 bacterium B3_TA06</name>
    <dbReference type="NCBI Taxonomy" id="2012487"/>
    <lineage>
        <taxon>Bacteria</taxon>
        <taxon>Bacteria division TA06</taxon>
    </lineage>
</organism>